<dbReference type="Proteomes" id="UP000778970">
    <property type="component" value="Unassembled WGS sequence"/>
</dbReference>
<comment type="caution">
    <text evidence="2">The sequence shown here is derived from an EMBL/GenBank/DDBJ whole genome shotgun (WGS) entry which is preliminary data.</text>
</comment>
<protein>
    <submittedName>
        <fullName evidence="2">NAD(P)-dependent oxidoreductase</fullName>
    </submittedName>
</protein>
<dbReference type="GO" id="GO:0004029">
    <property type="term" value="F:aldehyde dehydrogenase (NAD+) activity"/>
    <property type="evidence" value="ECO:0007669"/>
    <property type="project" value="TreeGrafter"/>
</dbReference>
<evidence type="ECO:0000313" key="3">
    <source>
        <dbReference type="Proteomes" id="UP000778970"/>
    </source>
</evidence>
<reference evidence="2" key="2">
    <citation type="journal article" date="2020" name="Microorganisms">
        <title>Osmotic Adaptation and Compatible Solute Biosynthesis of Phototrophic Bacteria as Revealed from Genome Analyses.</title>
        <authorList>
            <person name="Imhoff J.F."/>
            <person name="Rahn T."/>
            <person name="Kunzel S."/>
            <person name="Keller A."/>
            <person name="Neulinger S.C."/>
        </authorList>
    </citation>
    <scope>NUCLEOTIDE SEQUENCE</scope>
    <source>
        <strain evidence="2">DSM 9154</strain>
    </source>
</reference>
<evidence type="ECO:0000259" key="1">
    <source>
        <dbReference type="Pfam" id="PF01370"/>
    </source>
</evidence>
<dbReference type="RefSeq" id="WP_081728809.1">
    <property type="nucleotide sequence ID" value="NZ_NRRE01000035.1"/>
</dbReference>
<gene>
    <name evidence="2" type="ORF">CKO21_18445</name>
</gene>
<dbReference type="InterPro" id="IPR036291">
    <property type="entry name" value="NAD(P)-bd_dom_sf"/>
</dbReference>
<feature type="domain" description="NAD-dependent epimerase/dehydratase" evidence="1">
    <location>
        <begin position="21"/>
        <end position="223"/>
    </location>
</feature>
<dbReference type="InterPro" id="IPR051783">
    <property type="entry name" value="NAD(P)-dependent_oxidoreduct"/>
</dbReference>
<dbReference type="PANTHER" id="PTHR48079">
    <property type="entry name" value="PROTEIN YEEZ"/>
    <property type="match status" value="1"/>
</dbReference>
<dbReference type="AlphaFoldDB" id="A0A934QMU4"/>
<dbReference type="InterPro" id="IPR001509">
    <property type="entry name" value="Epimerase_deHydtase"/>
</dbReference>
<keyword evidence="3" id="KW-1185">Reference proteome</keyword>
<sequence length="326" mass="34605">MVAPSADTTAGPGTSARATRVAVTGAGGFLGRRVVAQLARTGYSVRALYHRRGPDGTADVEPVRGSLADAEALDRLVAGCDAVIHLAGLVAADRPGRFDAVNHAGTVRLAERAAAARVGRFLFVSSLAARHPALSPYAASKRAGERALTGRMDLPVDVLRPPAVYGPGDPQILMFLRLLRLRIAPLPGPPTARVCLIHADDAASAIAAWLAGPGASGAIYEIADDRPDGYSWRELMEIAACACGVRPWYLRLGRPALIPLGALGEGVARLTGRAAPLSRGKVRELTHPDWRTDWTAFGRRTGWGPTVELRAGLTRTVDWYRAHGWL</sequence>
<proteinExistence type="predicted"/>
<dbReference type="PANTHER" id="PTHR48079:SF6">
    <property type="entry name" value="NAD(P)-BINDING DOMAIN-CONTAINING PROTEIN-RELATED"/>
    <property type="match status" value="1"/>
</dbReference>
<evidence type="ECO:0000313" key="2">
    <source>
        <dbReference type="EMBL" id="MBK1699230.1"/>
    </source>
</evidence>
<reference evidence="2" key="1">
    <citation type="submission" date="2017-08" db="EMBL/GenBank/DDBJ databases">
        <authorList>
            <person name="Imhoff J.F."/>
            <person name="Rahn T."/>
            <person name="Kuenzel S."/>
            <person name="Neulinger S.C."/>
        </authorList>
    </citation>
    <scope>NUCLEOTIDE SEQUENCE</scope>
    <source>
        <strain evidence="2">DSM 9154</strain>
    </source>
</reference>
<accession>A0A934QMU4</accession>
<dbReference type="Pfam" id="PF01370">
    <property type="entry name" value="Epimerase"/>
    <property type="match status" value="1"/>
</dbReference>
<dbReference type="Gene3D" id="3.40.50.720">
    <property type="entry name" value="NAD(P)-binding Rossmann-like Domain"/>
    <property type="match status" value="1"/>
</dbReference>
<organism evidence="2 3">
    <name type="scientific">Rhodovibrio salinarum</name>
    <dbReference type="NCBI Taxonomy" id="1087"/>
    <lineage>
        <taxon>Bacteria</taxon>
        <taxon>Pseudomonadati</taxon>
        <taxon>Pseudomonadota</taxon>
        <taxon>Alphaproteobacteria</taxon>
        <taxon>Rhodospirillales</taxon>
        <taxon>Rhodovibrionaceae</taxon>
        <taxon>Rhodovibrio</taxon>
    </lineage>
</organism>
<name>A0A934QMU4_9PROT</name>
<dbReference type="SUPFAM" id="SSF51735">
    <property type="entry name" value="NAD(P)-binding Rossmann-fold domains"/>
    <property type="match status" value="1"/>
</dbReference>
<dbReference type="GO" id="GO:0005737">
    <property type="term" value="C:cytoplasm"/>
    <property type="evidence" value="ECO:0007669"/>
    <property type="project" value="TreeGrafter"/>
</dbReference>
<dbReference type="EMBL" id="NRRE01000035">
    <property type="protein sequence ID" value="MBK1699230.1"/>
    <property type="molecule type" value="Genomic_DNA"/>
</dbReference>